<evidence type="ECO:0000256" key="5">
    <source>
        <dbReference type="ARBA" id="ARBA00022825"/>
    </source>
</evidence>
<feature type="active site" description="Charge relay system" evidence="6 7">
    <location>
        <position position="76"/>
    </location>
</feature>
<comment type="similarity">
    <text evidence="1 7 8">Belongs to the peptidase S8 family.</text>
</comment>
<dbReference type="GO" id="GO:0004252">
    <property type="term" value="F:serine-type endopeptidase activity"/>
    <property type="evidence" value="ECO:0007669"/>
    <property type="project" value="UniProtKB-UniRule"/>
</dbReference>
<dbReference type="PANTHER" id="PTHR43806:SF11">
    <property type="entry name" value="CEREVISIN-RELATED"/>
    <property type="match status" value="1"/>
</dbReference>
<evidence type="ECO:0000256" key="4">
    <source>
        <dbReference type="ARBA" id="ARBA00022801"/>
    </source>
</evidence>
<evidence type="ECO:0008006" key="13">
    <source>
        <dbReference type="Google" id="ProtNLM"/>
    </source>
</evidence>
<proteinExistence type="inferred from homology"/>
<name>A0A4R5NRV3_LENBU</name>
<evidence type="ECO:0000256" key="6">
    <source>
        <dbReference type="PIRSR" id="PIRSR615500-1"/>
    </source>
</evidence>
<dbReference type="PROSITE" id="PS00136">
    <property type="entry name" value="SUBTILASE_ASP"/>
    <property type="match status" value="1"/>
</dbReference>
<feature type="active site" description="Charge relay system" evidence="6 7">
    <location>
        <position position="140"/>
    </location>
</feature>
<dbReference type="Pfam" id="PF06280">
    <property type="entry name" value="fn3_5"/>
    <property type="match status" value="1"/>
</dbReference>
<evidence type="ECO:0000313" key="12">
    <source>
        <dbReference type="Proteomes" id="UP000295181"/>
    </source>
</evidence>
<dbReference type="Pfam" id="PF00082">
    <property type="entry name" value="Peptidase_S8"/>
    <property type="match status" value="1"/>
</dbReference>
<keyword evidence="4 7" id="KW-0378">Hydrolase</keyword>
<dbReference type="Gene3D" id="3.40.50.200">
    <property type="entry name" value="Peptidase S8/S53 domain"/>
    <property type="match status" value="1"/>
</dbReference>
<dbReference type="InterPro" id="IPR023828">
    <property type="entry name" value="Peptidase_S8_Ser-AS"/>
</dbReference>
<dbReference type="CDD" id="cd07475">
    <property type="entry name" value="Peptidases_S8_C5a_Peptidase"/>
    <property type="match status" value="1"/>
</dbReference>
<dbReference type="InterPro" id="IPR010435">
    <property type="entry name" value="C5a/SBT2-like_Fn3"/>
</dbReference>
<evidence type="ECO:0000256" key="1">
    <source>
        <dbReference type="ARBA" id="ARBA00011073"/>
    </source>
</evidence>
<dbReference type="Gene3D" id="2.60.40.1710">
    <property type="entry name" value="Subtilisin-like superfamily"/>
    <property type="match status" value="1"/>
</dbReference>
<dbReference type="InterPro" id="IPR050131">
    <property type="entry name" value="Peptidase_S8_subtilisin-like"/>
</dbReference>
<dbReference type="Proteomes" id="UP000295181">
    <property type="component" value="Unassembled WGS sequence"/>
</dbReference>
<dbReference type="Gene3D" id="2.60.40.4070">
    <property type="match status" value="1"/>
</dbReference>
<dbReference type="GO" id="GO:0016020">
    <property type="term" value="C:membrane"/>
    <property type="evidence" value="ECO:0007669"/>
    <property type="project" value="InterPro"/>
</dbReference>
<comment type="caution">
    <text evidence="11">The sequence shown here is derived from an EMBL/GenBank/DDBJ whole genome shotgun (WGS) entry which is preliminary data.</text>
</comment>
<organism evidence="11 12">
    <name type="scientific">Lentilactobacillus buchneri DSM 20057</name>
    <dbReference type="NCBI Taxonomy" id="1423728"/>
    <lineage>
        <taxon>Bacteria</taxon>
        <taxon>Bacillati</taxon>
        <taxon>Bacillota</taxon>
        <taxon>Bacilli</taxon>
        <taxon>Lactobacillales</taxon>
        <taxon>Lactobacillaceae</taxon>
        <taxon>Lentilactobacillus</taxon>
    </lineage>
</organism>
<protein>
    <recommendedName>
        <fullName evidence="13">Peptidase S8/S53 domain-containing protein</fullName>
    </recommendedName>
</protein>
<dbReference type="PROSITE" id="PS51892">
    <property type="entry name" value="SUBTILASE"/>
    <property type="match status" value="1"/>
</dbReference>
<dbReference type="GeneID" id="72461291"/>
<feature type="active site" description="Charge relay system" evidence="6 7">
    <location>
        <position position="336"/>
    </location>
</feature>
<feature type="domain" description="Peptidase S8/S53" evidence="9">
    <location>
        <begin position="67"/>
        <end position="398"/>
    </location>
</feature>
<dbReference type="PROSITE" id="PS00138">
    <property type="entry name" value="SUBTILASE_SER"/>
    <property type="match status" value="1"/>
</dbReference>
<dbReference type="InterPro" id="IPR013783">
    <property type="entry name" value="Ig-like_fold"/>
</dbReference>
<dbReference type="Gene3D" id="2.60.40.10">
    <property type="entry name" value="Immunoglobulins"/>
    <property type="match status" value="1"/>
</dbReference>
<sequence length="1083" mass="116321">MINIRKLIGLLTITGALGVVSITSSNPVLAKHNPKTTAIKKATNQPANQNALTKGNVPKLWSQGYQGQGMVVAVIDSGVQNNQEFQLSSNTTAKISKSQAQKFIAQRGYGKYISPKIPFAYDYVNNNNDDSSADSVSGFHGLMVAGVAAANGVARRSKAKFVQGVAPEAQILNLKVYGGFSDESPNDVARAIYDAVDLGADVINMSLGIGVGNESLNDQEQAAVKYATDHGVFVAVAGSNYGHAGSITTDYNEQSNSTITTYEPANSGTISDPAISPFATTVGDENTKQGDKSEMDSFSAWGPTPDFKLKPDVSAPGQQIAVLDQNNHFTTNTGTSFASPYIAGSVALLMQKFKKDQPTLTGAKLVEAVKVALMNAAQPMANDKFKGELISPRLQGAGQVNVTNAANLKASAADPSGNQGSISLKTIGQTTKFNVALTNHSSEPLTYHINTANGPFTESRKTNNHNVGPVHDTAIPGATLQSANDTVTVNPGKTQLVPFTLDLGSQANLNSVAEGYLTFENADSNQNLTVPYFGYYGDPTDEQVVDKPANQADSIFNGGYLMDTQDMPLGLSDRTSLASWLNTLKDPDELRDDMPEKIQSDKVAFSPNGDGHSDAISPYVFTTQNLQNVTAEITDASGKVIRTVDNETNTQKSIEEAGSGYIDDLTLSPSMRLNPKALNWNGMTYNQSTGKMTVVPDGQYHYVLQTTNFNDGAKQQQEYSLPVKVDTVAPKITKATYRNGRLAVNYSDVGVGFTSISTLAVQIGHQSAGVSLNNSGQSNTGSLVYKLSEAKQRALKQAKGKLKMTLADVAGNQTKRSIKVSPKMYNHVQTSSTPGSKLVWTLKTDDLESMMSHDKYAVTTRFSPTKGITFKGLNDNDFTLINAASNVYDPQTHQLTIAGKAANPKSKLTILRSPNQNAKINQVKISKTGSFKFEMPINPTTQQGIGYILKVPKKHQWTTAKGTLVVIADTTAPTLNLSMPDNVSETSQNHYQLTTSNDQFTISGTVNDNVDGYRLLINGNNLFHEQNNAGWVNHQDLGANPNPHSPHQFTQTFNLNQGTNIFQVSAVDETGNQITKTITVTRE</sequence>
<dbReference type="InterPro" id="IPR036852">
    <property type="entry name" value="Peptidase_S8/S53_dom_sf"/>
</dbReference>
<keyword evidence="5 7" id="KW-0720">Serine protease</keyword>
<dbReference type="InterPro" id="IPR034216">
    <property type="entry name" value="C5a_Peptidase"/>
</dbReference>
<dbReference type="SUPFAM" id="SSF52743">
    <property type="entry name" value="Subtilisin-like"/>
    <property type="match status" value="1"/>
</dbReference>
<accession>A0A4R5NRV3</accession>
<dbReference type="InterPro" id="IPR023827">
    <property type="entry name" value="Peptidase_S8_Asp-AS"/>
</dbReference>
<evidence type="ECO:0000256" key="8">
    <source>
        <dbReference type="RuleBase" id="RU003355"/>
    </source>
</evidence>
<dbReference type="InterPro" id="IPR000209">
    <property type="entry name" value="Peptidase_S8/S53_dom"/>
</dbReference>
<reference evidence="11 12" key="1">
    <citation type="journal article" date="2019" name="Appl. Microbiol. Biotechnol.">
        <title>Uncovering carbohydrate metabolism through a genotype-phenotype association study of 56 lactic acid bacteria genomes.</title>
        <authorList>
            <person name="Buron-Moles G."/>
            <person name="Chailyan A."/>
            <person name="Dolejs I."/>
            <person name="Forster J."/>
            <person name="Miks M.H."/>
        </authorList>
    </citation>
    <scope>NUCLEOTIDE SEQUENCE [LARGE SCALE GENOMIC DNA]</scope>
    <source>
        <strain evidence="11 12">ATCC 4005</strain>
    </source>
</reference>
<evidence type="ECO:0000256" key="7">
    <source>
        <dbReference type="PROSITE-ProRule" id="PRU01240"/>
    </source>
</evidence>
<evidence type="ECO:0000256" key="3">
    <source>
        <dbReference type="ARBA" id="ARBA00022729"/>
    </source>
</evidence>
<dbReference type="InterPro" id="IPR015500">
    <property type="entry name" value="Peptidase_S8_subtilisin-rel"/>
</dbReference>
<evidence type="ECO:0000259" key="10">
    <source>
        <dbReference type="Pfam" id="PF06280"/>
    </source>
</evidence>
<evidence type="ECO:0000256" key="2">
    <source>
        <dbReference type="ARBA" id="ARBA00022670"/>
    </source>
</evidence>
<dbReference type="EMBL" id="PUFP01000023">
    <property type="protein sequence ID" value="TDG79859.1"/>
    <property type="molecule type" value="Genomic_DNA"/>
</dbReference>
<dbReference type="PANTHER" id="PTHR43806">
    <property type="entry name" value="PEPTIDASE S8"/>
    <property type="match status" value="1"/>
</dbReference>
<dbReference type="PRINTS" id="PR00723">
    <property type="entry name" value="SUBTILISIN"/>
</dbReference>
<keyword evidence="3" id="KW-0732">Signal</keyword>
<feature type="domain" description="C5a peptidase/Subtilisin-like protease SBT2-like Fn3-like" evidence="10">
    <location>
        <begin position="422"/>
        <end position="532"/>
    </location>
</feature>
<dbReference type="AlphaFoldDB" id="A0A4R5NRV3"/>
<dbReference type="RefSeq" id="WP_013728904.1">
    <property type="nucleotide sequence ID" value="NZ_AZDM01000004.1"/>
</dbReference>
<evidence type="ECO:0000259" key="9">
    <source>
        <dbReference type="Pfam" id="PF00082"/>
    </source>
</evidence>
<evidence type="ECO:0000313" key="11">
    <source>
        <dbReference type="EMBL" id="TDG79859.1"/>
    </source>
</evidence>
<dbReference type="GO" id="GO:0006508">
    <property type="term" value="P:proteolysis"/>
    <property type="evidence" value="ECO:0007669"/>
    <property type="project" value="UniProtKB-KW"/>
</dbReference>
<gene>
    <name evidence="11" type="ORF">C5L32_000969</name>
</gene>
<keyword evidence="2 7" id="KW-0645">Protease</keyword>